<dbReference type="Proteomes" id="UP000199470">
    <property type="component" value="Unassembled WGS sequence"/>
</dbReference>
<organism evidence="1 2">
    <name type="scientific">Rugamonas rubra</name>
    <dbReference type="NCBI Taxonomy" id="758825"/>
    <lineage>
        <taxon>Bacteria</taxon>
        <taxon>Pseudomonadati</taxon>
        <taxon>Pseudomonadota</taxon>
        <taxon>Betaproteobacteria</taxon>
        <taxon>Burkholderiales</taxon>
        <taxon>Oxalobacteraceae</taxon>
        <taxon>Telluria group</taxon>
        <taxon>Rugamonas</taxon>
    </lineage>
</organism>
<gene>
    <name evidence="1" type="ORF">SAMN02982985_05272</name>
</gene>
<dbReference type="STRING" id="758825.SAMN02982985_05272"/>
<keyword evidence="2" id="KW-1185">Reference proteome</keyword>
<dbReference type="RefSeq" id="WP_093390665.1">
    <property type="nucleotide sequence ID" value="NZ_FOTW01000032.1"/>
</dbReference>
<protein>
    <submittedName>
        <fullName evidence="1">Uncharacterized protein</fullName>
    </submittedName>
</protein>
<evidence type="ECO:0000313" key="2">
    <source>
        <dbReference type="Proteomes" id="UP000199470"/>
    </source>
</evidence>
<name>A0A1I4TME0_9BURK</name>
<dbReference type="EMBL" id="FOTW01000032">
    <property type="protein sequence ID" value="SFM77889.1"/>
    <property type="molecule type" value="Genomic_DNA"/>
</dbReference>
<reference evidence="1 2" key="1">
    <citation type="submission" date="2016-10" db="EMBL/GenBank/DDBJ databases">
        <authorList>
            <person name="de Groot N.N."/>
        </authorList>
    </citation>
    <scope>NUCLEOTIDE SEQUENCE [LARGE SCALE GENOMIC DNA]</scope>
    <source>
        <strain evidence="1 2">ATCC 43154</strain>
    </source>
</reference>
<accession>A0A1I4TME0</accession>
<proteinExistence type="predicted"/>
<evidence type="ECO:0000313" key="1">
    <source>
        <dbReference type="EMBL" id="SFM77889.1"/>
    </source>
</evidence>
<dbReference type="AlphaFoldDB" id="A0A1I4TME0"/>
<sequence>MTTIKSKFFLLLFLAAVAYMAWVCVSPFPRPAALVGLSHQAIAAQLGQTDAEAHDKFVRWRRDRGPGSWTLDTDAPDTGDAKACAFRLRLSLWTPLGYVPVYTNEWNDLSCGA</sequence>